<dbReference type="AlphaFoldDB" id="A0AAV7W3A0"/>
<evidence type="ECO:0000256" key="1">
    <source>
        <dbReference type="SAM" id="MobiDB-lite"/>
    </source>
</evidence>
<reference evidence="2" key="1">
    <citation type="journal article" date="2022" name="bioRxiv">
        <title>Sequencing and chromosome-scale assembly of the giantPleurodeles waltlgenome.</title>
        <authorList>
            <person name="Brown T."/>
            <person name="Elewa A."/>
            <person name="Iarovenko S."/>
            <person name="Subramanian E."/>
            <person name="Araus A.J."/>
            <person name="Petzold A."/>
            <person name="Susuki M."/>
            <person name="Suzuki K.-i.T."/>
            <person name="Hayashi T."/>
            <person name="Toyoda A."/>
            <person name="Oliveira C."/>
            <person name="Osipova E."/>
            <person name="Leigh N.D."/>
            <person name="Simon A."/>
            <person name="Yun M.H."/>
        </authorList>
    </citation>
    <scope>NUCLEOTIDE SEQUENCE</scope>
    <source>
        <strain evidence="2">20211129_DDA</strain>
        <tissue evidence="2">Liver</tissue>
    </source>
</reference>
<sequence length="74" mass="7873">MAAACTFAAWSRGPPPGTRRQVAEPRPDRRLRRGSSGPVDSAGGGRFASPCLLGQRHRCEAGPPWCRAPPADAY</sequence>
<evidence type="ECO:0000313" key="2">
    <source>
        <dbReference type="EMBL" id="KAJ1207441.1"/>
    </source>
</evidence>
<gene>
    <name evidence="2" type="ORF">NDU88_002832</name>
</gene>
<protein>
    <submittedName>
        <fullName evidence="2">Uncharacterized protein</fullName>
    </submittedName>
</protein>
<comment type="caution">
    <text evidence="2">The sequence shown here is derived from an EMBL/GenBank/DDBJ whole genome shotgun (WGS) entry which is preliminary data.</text>
</comment>
<name>A0AAV7W3A0_PLEWA</name>
<organism evidence="2 3">
    <name type="scientific">Pleurodeles waltl</name>
    <name type="common">Iberian ribbed newt</name>
    <dbReference type="NCBI Taxonomy" id="8319"/>
    <lineage>
        <taxon>Eukaryota</taxon>
        <taxon>Metazoa</taxon>
        <taxon>Chordata</taxon>
        <taxon>Craniata</taxon>
        <taxon>Vertebrata</taxon>
        <taxon>Euteleostomi</taxon>
        <taxon>Amphibia</taxon>
        <taxon>Batrachia</taxon>
        <taxon>Caudata</taxon>
        <taxon>Salamandroidea</taxon>
        <taxon>Salamandridae</taxon>
        <taxon>Pleurodelinae</taxon>
        <taxon>Pleurodeles</taxon>
    </lineage>
</organism>
<proteinExistence type="predicted"/>
<feature type="region of interest" description="Disordered" evidence="1">
    <location>
        <begin position="8"/>
        <end position="47"/>
    </location>
</feature>
<dbReference type="EMBL" id="JANPWB010000002">
    <property type="protein sequence ID" value="KAJ1207441.1"/>
    <property type="molecule type" value="Genomic_DNA"/>
</dbReference>
<dbReference type="Proteomes" id="UP001066276">
    <property type="component" value="Chromosome 1_2"/>
</dbReference>
<evidence type="ECO:0000313" key="3">
    <source>
        <dbReference type="Proteomes" id="UP001066276"/>
    </source>
</evidence>
<accession>A0AAV7W3A0</accession>
<keyword evidence="3" id="KW-1185">Reference proteome</keyword>